<comment type="caution">
    <text evidence="1">The sequence shown here is derived from an EMBL/GenBank/DDBJ whole genome shotgun (WGS) entry which is preliminary data.</text>
</comment>
<dbReference type="AlphaFoldDB" id="A0A834WIG6"/>
<keyword evidence="2" id="KW-1185">Reference proteome</keyword>
<evidence type="ECO:0000313" key="1">
    <source>
        <dbReference type="EMBL" id="KAF7824002.1"/>
    </source>
</evidence>
<sequence>MGLVIGWKECEVISKEFKKYKANMLDKRIKPIASSCI</sequence>
<accession>A0A834WIG6</accession>
<evidence type="ECO:0000313" key="2">
    <source>
        <dbReference type="Proteomes" id="UP000634136"/>
    </source>
</evidence>
<gene>
    <name evidence="1" type="ORF">G2W53_022146</name>
</gene>
<organism evidence="1 2">
    <name type="scientific">Senna tora</name>
    <dbReference type="NCBI Taxonomy" id="362788"/>
    <lineage>
        <taxon>Eukaryota</taxon>
        <taxon>Viridiplantae</taxon>
        <taxon>Streptophyta</taxon>
        <taxon>Embryophyta</taxon>
        <taxon>Tracheophyta</taxon>
        <taxon>Spermatophyta</taxon>
        <taxon>Magnoliopsida</taxon>
        <taxon>eudicotyledons</taxon>
        <taxon>Gunneridae</taxon>
        <taxon>Pentapetalae</taxon>
        <taxon>rosids</taxon>
        <taxon>fabids</taxon>
        <taxon>Fabales</taxon>
        <taxon>Fabaceae</taxon>
        <taxon>Caesalpinioideae</taxon>
        <taxon>Cassia clade</taxon>
        <taxon>Senna</taxon>
    </lineage>
</organism>
<reference evidence="1" key="1">
    <citation type="submission" date="2020-09" db="EMBL/GenBank/DDBJ databases">
        <title>Genome-Enabled Discovery of Anthraquinone Biosynthesis in Senna tora.</title>
        <authorList>
            <person name="Kang S.-H."/>
            <person name="Pandey R.P."/>
            <person name="Lee C.-M."/>
            <person name="Sim J.-S."/>
            <person name="Jeong J.-T."/>
            <person name="Choi B.-S."/>
            <person name="Jung M."/>
            <person name="Ginzburg D."/>
            <person name="Zhao K."/>
            <person name="Won S.Y."/>
            <person name="Oh T.-J."/>
            <person name="Yu Y."/>
            <person name="Kim N.-H."/>
            <person name="Lee O.R."/>
            <person name="Lee T.-H."/>
            <person name="Bashyal P."/>
            <person name="Kim T.-S."/>
            <person name="Lee W.-H."/>
            <person name="Kawkins C."/>
            <person name="Kim C.-K."/>
            <person name="Kim J.S."/>
            <person name="Ahn B.O."/>
            <person name="Rhee S.Y."/>
            <person name="Sohng J.K."/>
        </authorList>
    </citation>
    <scope>NUCLEOTIDE SEQUENCE</scope>
    <source>
        <tissue evidence="1">Leaf</tissue>
    </source>
</reference>
<protein>
    <submittedName>
        <fullName evidence="1">Uncharacterized protein</fullName>
    </submittedName>
</protein>
<name>A0A834WIG6_9FABA</name>
<dbReference type="Proteomes" id="UP000634136">
    <property type="component" value="Unassembled WGS sequence"/>
</dbReference>
<proteinExistence type="predicted"/>
<dbReference type="EMBL" id="JAAIUW010000007">
    <property type="protein sequence ID" value="KAF7824002.1"/>
    <property type="molecule type" value="Genomic_DNA"/>
</dbReference>